<keyword evidence="7" id="KW-0472">Membrane</keyword>
<dbReference type="GO" id="GO:0030298">
    <property type="term" value="F:receptor signaling protein tyrosine kinase activator activity"/>
    <property type="evidence" value="ECO:0007669"/>
    <property type="project" value="InterPro"/>
</dbReference>
<evidence type="ECO:0000256" key="6">
    <source>
        <dbReference type="ARBA" id="ARBA00022729"/>
    </source>
</evidence>
<comment type="similarity">
    <text evidence="9">Belongs to the ALKAL family.</text>
</comment>
<dbReference type="InterPro" id="IPR029364">
    <property type="entry name" value="ALKL1/2"/>
</dbReference>
<gene>
    <name evidence="13 14" type="primary">LOC114851404</name>
</gene>
<dbReference type="GO" id="GO:0030971">
    <property type="term" value="F:receptor tyrosine kinase binding"/>
    <property type="evidence" value="ECO:0007669"/>
    <property type="project" value="InterPro"/>
</dbReference>
<feature type="chain" id="PRO_5044651620" evidence="11">
    <location>
        <begin position="21"/>
        <end position="169"/>
    </location>
</feature>
<dbReference type="GO" id="GO:0070378">
    <property type="term" value="P:positive regulation of ERK5 cascade"/>
    <property type="evidence" value="ECO:0007669"/>
    <property type="project" value="TreeGrafter"/>
</dbReference>
<dbReference type="Pfam" id="PF15129">
    <property type="entry name" value="ALKL1_2"/>
    <property type="match status" value="1"/>
</dbReference>
<keyword evidence="8" id="KW-1015">Disulfide bond</keyword>
<keyword evidence="12" id="KW-1185">Reference proteome</keyword>
<dbReference type="GO" id="GO:0070374">
    <property type="term" value="P:positive regulation of ERK1 and ERK2 cascade"/>
    <property type="evidence" value="ECO:0007669"/>
    <property type="project" value="TreeGrafter"/>
</dbReference>
<comment type="subcellular location">
    <subcellularLocation>
        <location evidence="1">Cell membrane</location>
    </subcellularLocation>
    <subcellularLocation>
        <location evidence="2">Secreted</location>
    </subcellularLocation>
</comment>
<dbReference type="PANTHER" id="PTHR28676:SF2">
    <property type="entry name" value="ALK AND LTK LIGAND 2"/>
    <property type="match status" value="1"/>
</dbReference>
<dbReference type="GO" id="GO:0005615">
    <property type="term" value="C:extracellular space"/>
    <property type="evidence" value="ECO:0007669"/>
    <property type="project" value="UniProtKB-KW"/>
</dbReference>
<feature type="region of interest" description="Disordered" evidence="10">
    <location>
        <begin position="37"/>
        <end position="66"/>
    </location>
</feature>
<feature type="compositionally biased region" description="Basic and acidic residues" evidence="10">
    <location>
        <begin position="45"/>
        <end position="66"/>
    </location>
</feature>
<dbReference type="GO" id="GO:0005886">
    <property type="term" value="C:plasma membrane"/>
    <property type="evidence" value="ECO:0007669"/>
    <property type="project" value="UniProtKB-SubCell"/>
</dbReference>
<evidence type="ECO:0000256" key="8">
    <source>
        <dbReference type="ARBA" id="ARBA00023157"/>
    </source>
</evidence>
<accession>A0A6P7LWB4</accession>
<evidence type="ECO:0000313" key="14">
    <source>
        <dbReference type="RefSeq" id="XP_055362930.1"/>
    </source>
</evidence>
<dbReference type="PANTHER" id="PTHR28676">
    <property type="entry name" value="ALK AND LTK LIGAND 2-RELATED"/>
    <property type="match status" value="1"/>
</dbReference>
<evidence type="ECO:0000313" key="13">
    <source>
        <dbReference type="RefSeq" id="XP_028999106.1"/>
    </source>
</evidence>
<evidence type="ECO:0000256" key="1">
    <source>
        <dbReference type="ARBA" id="ARBA00004236"/>
    </source>
</evidence>
<evidence type="ECO:0000256" key="7">
    <source>
        <dbReference type="ARBA" id="ARBA00023136"/>
    </source>
</evidence>
<dbReference type="RefSeq" id="XP_055362930.1">
    <property type="nucleotide sequence ID" value="XM_055506955.1"/>
</dbReference>
<keyword evidence="4" id="KW-0202">Cytokine</keyword>
<reference evidence="13 14" key="1">
    <citation type="submission" date="2025-04" db="UniProtKB">
        <authorList>
            <consortium name="RefSeq"/>
        </authorList>
    </citation>
    <scope>IDENTIFICATION</scope>
</reference>
<evidence type="ECO:0000256" key="3">
    <source>
        <dbReference type="ARBA" id="ARBA00022475"/>
    </source>
</evidence>
<evidence type="ECO:0000256" key="11">
    <source>
        <dbReference type="SAM" id="SignalP"/>
    </source>
</evidence>
<proteinExistence type="inferred from homology"/>
<evidence type="ECO:0000256" key="2">
    <source>
        <dbReference type="ARBA" id="ARBA00004613"/>
    </source>
</evidence>
<protein>
    <submittedName>
        <fullName evidence="13 14">ALK and LTK ligand 1-like</fullName>
    </submittedName>
</protein>
<organism evidence="12 13">
    <name type="scientific">Betta splendens</name>
    <name type="common">Siamese fighting fish</name>
    <dbReference type="NCBI Taxonomy" id="158456"/>
    <lineage>
        <taxon>Eukaryota</taxon>
        <taxon>Metazoa</taxon>
        <taxon>Chordata</taxon>
        <taxon>Craniata</taxon>
        <taxon>Vertebrata</taxon>
        <taxon>Euteleostomi</taxon>
        <taxon>Actinopterygii</taxon>
        <taxon>Neopterygii</taxon>
        <taxon>Teleostei</taxon>
        <taxon>Neoteleostei</taxon>
        <taxon>Acanthomorphata</taxon>
        <taxon>Anabantaria</taxon>
        <taxon>Anabantiformes</taxon>
        <taxon>Anabantoidei</taxon>
        <taxon>Osphronemidae</taxon>
        <taxon>Betta</taxon>
    </lineage>
</organism>
<feature type="signal peptide" evidence="11">
    <location>
        <begin position="1"/>
        <end position="20"/>
    </location>
</feature>
<dbReference type="Proteomes" id="UP000515150">
    <property type="component" value="Chromosome 2"/>
</dbReference>
<keyword evidence="3" id="KW-1003">Cell membrane</keyword>
<sequence>MPSLRLLSALVLLLLAASDGRRMLEPVNRINRYRSRTETAAGTEHGVKPLEREKRSHQGMDGDKDPRYKEKFIQHLTGPLSFHPKCRKQFNRIYHSTRDCTTPAYYRRCAVLLVRLANSPECAVKSVVPTVSDGQVAVTKRKRRHPKAHAVPGIRQHIQRSPAPSNKRC</sequence>
<dbReference type="GeneID" id="114851404"/>
<evidence type="ECO:0000256" key="4">
    <source>
        <dbReference type="ARBA" id="ARBA00022514"/>
    </source>
</evidence>
<dbReference type="AlphaFoldDB" id="A0A6P7LWB4"/>
<name>A0A6P7LWB4_BETSP</name>
<evidence type="ECO:0000256" key="5">
    <source>
        <dbReference type="ARBA" id="ARBA00022525"/>
    </source>
</evidence>
<dbReference type="GO" id="GO:0005125">
    <property type="term" value="F:cytokine activity"/>
    <property type="evidence" value="ECO:0007669"/>
    <property type="project" value="UniProtKB-KW"/>
</dbReference>
<evidence type="ECO:0000256" key="9">
    <source>
        <dbReference type="ARBA" id="ARBA00033741"/>
    </source>
</evidence>
<keyword evidence="6 11" id="KW-0732">Signal</keyword>
<dbReference type="RefSeq" id="XP_028999106.1">
    <property type="nucleotide sequence ID" value="XM_029143273.3"/>
</dbReference>
<dbReference type="InParanoid" id="A0A6P7LWB4"/>
<dbReference type="OrthoDB" id="9807651at2759"/>
<keyword evidence="5" id="KW-0964">Secreted</keyword>
<evidence type="ECO:0000313" key="12">
    <source>
        <dbReference type="Proteomes" id="UP000515150"/>
    </source>
</evidence>
<evidence type="ECO:0000256" key="10">
    <source>
        <dbReference type="SAM" id="MobiDB-lite"/>
    </source>
</evidence>
<dbReference type="KEGG" id="bspl:114851404"/>